<dbReference type="InterPro" id="IPR050256">
    <property type="entry name" value="Glycosyltransferase_2"/>
</dbReference>
<evidence type="ECO:0000259" key="2">
    <source>
        <dbReference type="Pfam" id="PF00535"/>
    </source>
</evidence>
<dbReference type="Proteomes" id="UP000005233">
    <property type="component" value="Chromosome"/>
</dbReference>
<keyword evidence="4" id="KW-1185">Reference proteome</keyword>
<feature type="transmembrane region" description="Helical" evidence="1">
    <location>
        <begin position="283"/>
        <end position="307"/>
    </location>
</feature>
<dbReference type="HOGENOM" id="CLU_033536_7_2_2"/>
<name>H8I5X9_METCZ</name>
<dbReference type="KEGG" id="mez:Mtc_1461"/>
<evidence type="ECO:0000256" key="1">
    <source>
        <dbReference type="SAM" id="Phobius"/>
    </source>
</evidence>
<dbReference type="GeneID" id="11971590"/>
<dbReference type="OrthoDB" id="11098at2157"/>
<keyword evidence="1" id="KW-0812">Transmembrane</keyword>
<feature type="domain" description="Glycosyltransferase 2-like" evidence="2">
    <location>
        <begin position="29"/>
        <end position="184"/>
    </location>
</feature>
<dbReference type="PANTHER" id="PTHR48090:SF7">
    <property type="entry name" value="RFBJ PROTEIN"/>
    <property type="match status" value="1"/>
</dbReference>
<dbReference type="STRING" id="1041930.Mtc_1461"/>
<organism evidence="3 4">
    <name type="scientific">Methanocella conradii (strain DSM 24694 / JCM 17849 / CGMCC 1.5162 / HZ254)</name>
    <dbReference type="NCBI Taxonomy" id="1041930"/>
    <lineage>
        <taxon>Archaea</taxon>
        <taxon>Methanobacteriati</taxon>
        <taxon>Methanobacteriota</taxon>
        <taxon>Stenosarchaea group</taxon>
        <taxon>Methanomicrobia</taxon>
        <taxon>Methanocellales</taxon>
        <taxon>Methanocellaceae</taxon>
        <taxon>Methanocella</taxon>
    </lineage>
</organism>
<evidence type="ECO:0000313" key="3">
    <source>
        <dbReference type="EMBL" id="AFD00213.1"/>
    </source>
</evidence>
<protein>
    <submittedName>
        <fullName evidence="3">Glycosyltransferases involved in cell wall biogenesis</fullName>
    </submittedName>
</protein>
<dbReference type="SUPFAM" id="SSF53448">
    <property type="entry name" value="Nucleotide-diphospho-sugar transferases"/>
    <property type="match status" value="1"/>
</dbReference>
<dbReference type="eggNOG" id="arCOG00894">
    <property type="taxonomic scope" value="Archaea"/>
</dbReference>
<feature type="transmembrane region" description="Helical" evidence="1">
    <location>
        <begin position="251"/>
        <end position="271"/>
    </location>
</feature>
<evidence type="ECO:0000313" key="4">
    <source>
        <dbReference type="Proteomes" id="UP000005233"/>
    </source>
</evidence>
<keyword evidence="1" id="KW-0472">Membrane</keyword>
<dbReference type="RefSeq" id="WP_014406044.1">
    <property type="nucleotide sequence ID" value="NC_017034.1"/>
</dbReference>
<dbReference type="Pfam" id="PF00535">
    <property type="entry name" value="Glycos_transf_2"/>
    <property type="match status" value="1"/>
</dbReference>
<dbReference type="AlphaFoldDB" id="H8I5X9"/>
<gene>
    <name evidence="3" type="ordered locus">Mtc_1461</name>
</gene>
<dbReference type="CDD" id="cd04179">
    <property type="entry name" value="DPM_DPG-synthase_like"/>
    <property type="match status" value="1"/>
</dbReference>
<proteinExistence type="predicted"/>
<dbReference type="InterPro" id="IPR001173">
    <property type="entry name" value="Glyco_trans_2-like"/>
</dbReference>
<accession>H8I5X9</accession>
<sequence length="321" mass="35148">MNTSAVVESDAHTGITILQVFKGNVKVMVAIPAYNEEVAIGSIVLRSRKYADKVVVVDDGSVDKTAEIARMAGAEVISHKINEGKGAAIRDAFEYAKKTDADILVLIDGDGQHNPDEIPLLLSPILNGEADVVNGSRFVNGNGRNVPRYRRLGQEVLTLATNTGTKMHITDTQNGFRAFSRKTFGCFGFRQNGMAIESEMLMDAANAEMRIKEVPIDVRYDVAKASTYNPITHGFVVLGSVISLISQRRPLMFFCVPGALAFVMGLFFAFLAFDAFNATRNILIFYTMATVTCIIVGTFSTFTGFILNAIQNIQNNKYFCL</sequence>
<dbReference type="InterPro" id="IPR029044">
    <property type="entry name" value="Nucleotide-diphossugar_trans"/>
</dbReference>
<dbReference type="Gene3D" id="3.90.550.10">
    <property type="entry name" value="Spore Coat Polysaccharide Biosynthesis Protein SpsA, Chain A"/>
    <property type="match status" value="1"/>
</dbReference>
<keyword evidence="1" id="KW-1133">Transmembrane helix</keyword>
<reference evidence="3 4" key="1">
    <citation type="journal article" date="2012" name="J. Bacteriol.">
        <title>Complete genome sequence of a thermophilic methanogen, Methanocella conradii HZ254, isolated from Chinese rice field soil.</title>
        <authorList>
            <person name="Lu Z."/>
            <person name="Lu Y."/>
        </authorList>
    </citation>
    <scope>NUCLEOTIDE SEQUENCE [LARGE SCALE GENOMIC DNA]</scope>
    <source>
        <strain evidence="4">DSM 24694 / JCM 17849 / CGMCC 1.5162 / HZ254</strain>
    </source>
</reference>
<dbReference type="PANTHER" id="PTHR48090">
    <property type="entry name" value="UNDECAPRENYL-PHOSPHATE 4-DEOXY-4-FORMAMIDO-L-ARABINOSE TRANSFERASE-RELATED"/>
    <property type="match status" value="1"/>
</dbReference>
<dbReference type="EMBL" id="CP003243">
    <property type="protein sequence ID" value="AFD00213.1"/>
    <property type="molecule type" value="Genomic_DNA"/>
</dbReference>